<keyword evidence="1" id="KW-0479">Metal-binding</keyword>
<evidence type="ECO:0000256" key="1">
    <source>
        <dbReference type="PIRNR" id="PIRNR012702"/>
    </source>
</evidence>
<dbReference type="Pfam" id="PF07171">
    <property type="entry name" value="MlrC_C"/>
    <property type="match status" value="1"/>
</dbReference>
<feature type="domain" description="Microcystin LR degradation protein MlrC N-terminal" evidence="3">
    <location>
        <begin position="2"/>
        <end position="300"/>
    </location>
</feature>
<keyword evidence="5" id="KW-1185">Reference proteome</keyword>
<dbReference type="InterPro" id="IPR010799">
    <property type="entry name" value="MlrC_C"/>
</dbReference>
<keyword evidence="1" id="KW-0645">Protease</keyword>
<dbReference type="Proteomes" id="UP000672602">
    <property type="component" value="Unassembled WGS sequence"/>
</dbReference>
<evidence type="ECO:0000259" key="3">
    <source>
        <dbReference type="Pfam" id="PF07364"/>
    </source>
</evidence>
<dbReference type="GO" id="GO:0046872">
    <property type="term" value="F:metal ion binding"/>
    <property type="evidence" value="ECO:0007669"/>
    <property type="project" value="UniProtKB-KW"/>
</dbReference>
<dbReference type="GO" id="GO:0008237">
    <property type="term" value="F:metallopeptidase activity"/>
    <property type="evidence" value="ECO:0007669"/>
    <property type="project" value="UniProtKB-KW"/>
</dbReference>
<comment type="cofactor">
    <cofactor evidence="1">
        <name>Zn(2+)</name>
        <dbReference type="ChEBI" id="CHEBI:29105"/>
    </cofactor>
    <text evidence="1">Binds 1 zinc ion per subunit.</text>
</comment>
<evidence type="ECO:0000259" key="2">
    <source>
        <dbReference type="Pfam" id="PF07171"/>
    </source>
</evidence>
<evidence type="ECO:0000313" key="4">
    <source>
        <dbReference type="EMBL" id="MBP5856984.1"/>
    </source>
</evidence>
<dbReference type="RefSeq" id="WP_210681557.1">
    <property type="nucleotide sequence ID" value="NZ_JAGMWN010000003.1"/>
</dbReference>
<reference evidence="4" key="1">
    <citation type="submission" date="2021-04" db="EMBL/GenBank/DDBJ databases">
        <authorList>
            <person name="Zhang D.-C."/>
        </authorList>
    </citation>
    <scope>NUCLEOTIDE SEQUENCE</scope>
    <source>
        <strain evidence="4">CGMCC 1.15697</strain>
    </source>
</reference>
<dbReference type="Pfam" id="PF07364">
    <property type="entry name" value="DUF1485"/>
    <property type="match status" value="1"/>
</dbReference>
<dbReference type="PIRSF" id="PIRSF012702">
    <property type="entry name" value="UCP012702"/>
    <property type="match status" value="1"/>
</dbReference>
<name>A0A8J7V3S6_9PROT</name>
<keyword evidence="1" id="KW-0482">Metalloprotease</keyword>
<dbReference type="AlphaFoldDB" id="A0A8J7V3S6"/>
<gene>
    <name evidence="4" type="ORF">KAJ83_08190</name>
</gene>
<proteinExistence type="inferred from homology"/>
<comment type="similarity">
    <text evidence="1">Belongs to the peptidase M81 family.</text>
</comment>
<comment type="function">
    <text evidence="1">Involved in peptidolytic degradation of cyclic heptapeptide hepatotoxin microcystin (MC).</text>
</comment>
<dbReference type="InterPro" id="IPR015995">
    <property type="entry name" value="MlrC_N"/>
</dbReference>
<accession>A0A8J7V3S6</accession>
<comment type="caution">
    <text evidence="4">The sequence shown here is derived from an EMBL/GenBank/DDBJ whole genome shotgun (WGS) entry which is preliminary data.</text>
</comment>
<organism evidence="4 5">
    <name type="scientific">Marivibrio halodurans</name>
    <dbReference type="NCBI Taxonomy" id="2039722"/>
    <lineage>
        <taxon>Bacteria</taxon>
        <taxon>Pseudomonadati</taxon>
        <taxon>Pseudomonadota</taxon>
        <taxon>Alphaproteobacteria</taxon>
        <taxon>Rhodospirillales</taxon>
        <taxon>Rhodospirillaceae</taxon>
        <taxon>Marivibrio</taxon>
    </lineage>
</organism>
<dbReference type="EMBL" id="JAGMWN010000003">
    <property type="protein sequence ID" value="MBP5856984.1"/>
    <property type="molecule type" value="Genomic_DNA"/>
</dbReference>
<dbReference type="InterPro" id="IPR009197">
    <property type="entry name" value="MlrC"/>
</dbReference>
<keyword evidence="1" id="KW-0378">Hydrolase</keyword>
<dbReference type="GO" id="GO:0006508">
    <property type="term" value="P:proteolysis"/>
    <property type="evidence" value="ECO:0007669"/>
    <property type="project" value="UniProtKB-KW"/>
</dbReference>
<feature type="domain" description="Microcystin LR degradation protein MlrC C-terminal" evidence="2">
    <location>
        <begin position="313"/>
        <end position="489"/>
    </location>
</feature>
<evidence type="ECO:0000313" key="5">
    <source>
        <dbReference type="Proteomes" id="UP000672602"/>
    </source>
</evidence>
<protein>
    <recommendedName>
        <fullName evidence="1">Microcystinase C</fullName>
        <shortName evidence="1">MlrC</shortName>
    </recommendedName>
</protein>
<sequence length="500" mass="52487">MRIAVGGFQHETNTFAPVKADFESFARAGGWPALAHGPAMLEAVDGVHIPITGAVTALTGAGAELVPLSWAAATPSAHVTENAYERIATALVEGLERAIAAEGPVDGLYLDLHGAMVTEHLEDGEGELLRRFRDLLGPDVPIAVSLDLHANVTEAMVAHADLIDIYRTYPHVDMGETGARTALHLLEIARTHRRPAKSLRKLDFLIPLNWGCTELAPMDRLYGKTLPGMLDRDPGLRALAIACGFPQADIREVGPAILAYAEDQRTADAAADALADAMIAAKPEFGEPIYPPDAAVRRAMEIVADGARKPVVIADTQDNPGGGGPGDTTGMLRALLDAGAQGAVLAMLIDPESAALAHATGVGGDAPFALGGRHFPGDRPVEAAGRVVSLGDGRFTATGPMWGGARMELGPMALIEVAGVRVVLASRSEQAGDQSMLRHLGLEPADQPILVLKSSVHFRADFQPIASAVLTAAAPGPVIADPATLDYKHIRDGVRRRPDL</sequence>